<organism evidence="2 3">
    <name type="scientific">Thermocatellispora tengchongensis</name>
    <dbReference type="NCBI Taxonomy" id="1073253"/>
    <lineage>
        <taxon>Bacteria</taxon>
        <taxon>Bacillati</taxon>
        <taxon>Actinomycetota</taxon>
        <taxon>Actinomycetes</taxon>
        <taxon>Streptosporangiales</taxon>
        <taxon>Streptosporangiaceae</taxon>
        <taxon>Thermocatellispora</taxon>
    </lineage>
</organism>
<dbReference type="RefSeq" id="WP_185055513.1">
    <property type="nucleotide sequence ID" value="NZ_BAABIX010000025.1"/>
</dbReference>
<comment type="caution">
    <text evidence="2">The sequence shown here is derived from an EMBL/GenBank/DDBJ whole genome shotgun (WGS) entry which is preliminary data.</text>
</comment>
<sequence>MHWHAYTWTGPGADRGREAERRPDSPEFATSPLPPMRTGDWLVKPASRIAGTFTDLQRATVWLAEQYKMAEGLFLHPDRIGLAERLEHAADMLARGVDVQWGEWLQGGRFVTVGVVCCPNRHVTHRCPTGAR</sequence>
<feature type="compositionally biased region" description="Basic and acidic residues" evidence="1">
    <location>
        <begin position="14"/>
        <end position="25"/>
    </location>
</feature>
<feature type="region of interest" description="Disordered" evidence="1">
    <location>
        <begin position="1"/>
        <end position="35"/>
    </location>
</feature>
<reference evidence="2 3" key="1">
    <citation type="submission" date="2020-08" db="EMBL/GenBank/DDBJ databases">
        <title>Genomic Encyclopedia of Type Strains, Phase IV (KMG-IV): sequencing the most valuable type-strain genomes for metagenomic binning, comparative biology and taxonomic classification.</title>
        <authorList>
            <person name="Goeker M."/>
        </authorList>
    </citation>
    <scope>NUCLEOTIDE SEQUENCE [LARGE SCALE GENOMIC DNA]</scope>
    <source>
        <strain evidence="2 3">DSM 45615</strain>
    </source>
</reference>
<gene>
    <name evidence="2" type="ORF">HNP84_008412</name>
</gene>
<dbReference type="Proteomes" id="UP000578449">
    <property type="component" value="Unassembled WGS sequence"/>
</dbReference>
<protein>
    <submittedName>
        <fullName evidence="2">Uncharacterized protein</fullName>
    </submittedName>
</protein>
<proteinExistence type="predicted"/>
<name>A0A840PGG3_9ACTN</name>
<accession>A0A840PGG3</accession>
<evidence type="ECO:0000313" key="3">
    <source>
        <dbReference type="Proteomes" id="UP000578449"/>
    </source>
</evidence>
<dbReference type="EMBL" id="JACHGN010000024">
    <property type="protein sequence ID" value="MBB5138658.1"/>
    <property type="molecule type" value="Genomic_DNA"/>
</dbReference>
<keyword evidence="3" id="KW-1185">Reference proteome</keyword>
<evidence type="ECO:0000256" key="1">
    <source>
        <dbReference type="SAM" id="MobiDB-lite"/>
    </source>
</evidence>
<evidence type="ECO:0000313" key="2">
    <source>
        <dbReference type="EMBL" id="MBB5138658.1"/>
    </source>
</evidence>
<dbReference type="AlphaFoldDB" id="A0A840PGG3"/>